<feature type="domain" description="DUF7350" evidence="2">
    <location>
        <begin position="284"/>
        <end position="402"/>
    </location>
</feature>
<evidence type="ECO:0000313" key="4">
    <source>
        <dbReference type="Proteomes" id="UP001321047"/>
    </source>
</evidence>
<evidence type="ECO:0000259" key="2">
    <source>
        <dbReference type="Pfam" id="PF24041"/>
    </source>
</evidence>
<feature type="region of interest" description="Disordered" evidence="1">
    <location>
        <begin position="33"/>
        <end position="60"/>
    </location>
</feature>
<dbReference type="InterPro" id="IPR038482">
    <property type="entry name" value="Tp34-type_sf"/>
</dbReference>
<protein>
    <submittedName>
        <fullName evidence="3">Iron transporter</fullName>
    </submittedName>
</protein>
<accession>A0AAP3E6W9</accession>
<keyword evidence="4" id="KW-1185">Reference proteome</keyword>
<dbReference type="AlphaFoldDB" id="A0AAP3E6W9"/>
<comment type="caution">
    <text evidence="3">The sequence shown here is derived from an EMBL/GenBank/DDBJ whole genome shotgun (WGS) entry which is preliminary data.</text>
</comment>
<dbReference type="Pfam" id="PF24041">
    <property type="entry name" value="DUF7350"/>
    <property type="match status" value="1"/>
</dbReference>
<feature type="region of interest" description="Disordered" evidence="1">
    <location>
        <begin position="232"/>
        <end position="292"/>
    </location>
</feature>
<feature type="compositionally biased region" description="Basic and acidic residues" evidence="1">
    <location>
        <begin position="237"/>
        <end position="274"/>
    </location>
</feature>
<feature type="compositionally biased region" description="Acidic residues" evidence="1">
    <location>
        <begin position="33"/>
        <end position="48"/>
    </location>
</feature>
<dbReference type="RefSeq" id="WP_342809262.1">
    <property type="nucleotide sequence ID" value="NZ_JAOPJZ010000011.1"/>
</dbReference>
<gene>
    <name evidence="3" type="ORF">OB919_13275</name>
</gene>
<dbReference type="Proteomes" id="UP001321047">
    <property type="component" value="Unassembled WGS sequence"/>
</dbReference>
<proteinExistence type="predicted"/>
<dbReference type="EMBL" id="JAOPJZ010000011">
    <property type="protein sequence ID" value="MCU4752936.1"/>
    <property type="molecule type" value="Genomic_DNA"/>
</dbReference>
<dbReference type="Gene3D" id="2.60.40.2480">
    <property type="entry name" value="Periplasmic metal-binding protein Tp34-type"/>
    <property type="match status" value="1"/>
</dbReference>
<organism evidence="3 4">
    <name type="scientific">Natronosalvus hydrolyticus</name>
    <dbReference type="NCBI Taxonomy" id="2979988"/>
    <lineage>
        <taxon>Archaea</taxon>
        <taxon>Methanobacteriati</taxon>
        <taxon>Methanobacteriota</taxon>
        <taxon>Stenosarchaea group</taxon>
        <taxon>Halobacteria</taxon>
        <taxon>Halobacteriales</taxon>
        <taxon>Natrialbaceae</taxon>
        <taxon>Natronosalvus</taxon>
    </lineage>
</organism>
<reference evidence="3 4" key="1">
    <citation type="submission" date="2022-09" db="EMBL/GenBank/DDBJ databases">
        <title>Enrichment on poylsaccharides allowed isolation of novel metabolic and taxonomic groups of Haloarchaea.</title>
        <authorList>
            <person name="Sorokin D.Y."/>
            <person name="Elcheninov A.G."/>
            <person name="Khizhniak T.V."/>
            <person name="Kolganova T.V."/>
            <person name="Kublanov I.V."/>
        </authorList>
    </citation>
    <scope>NUCLEOTIDE SEQUENCE [LARGE SCALE GENOMIC DNA]</scope>
    <source>
        <strain evidence="3 4">AArc-curdl1</strain>
    </source>
</reference>
<dbReference type="InterPro" id="IPR055774">
    <property type="entry name" value="DUF7350"/>
</dbReference>
<evidence type="ECO:0000313" key="3">
    <source>
        <dbReference type="EMBL" id="MCU4752936.1"/>
    </source>
</evidence>
<sequence length="406" mass="45055">MYGEGDVSRRGLLCGWVGAGALALAGCLEDDTTDAVEGNGDEGEETIGEDGMPAFPEIENPPDVVYRPTHREEMVMLEPVEAGPYLFGPMLTYPHPFWLTQGRDVQRVDPSASDDVHLMVTAWDRETGLVVPLDSSPVFELFYEDASIEEERPWLMISQQMGFHFGDNVALGEDGTYRVEGRVSPPGVRRTGAFTGRFEDTVSFSFEFEFGDELRNLVTEIDYFPEEEWGESGALEPMDHGGNGHDDHESHDDHNDSGHDPDEDDHHEHDDHHAIPYSALPPADELPGTHQASLESGDAVFEVTLLESGSRFVDDDSWYLAVSPRSPYNRCVLPLMALEAVVDGETHQLIETMDDELHHHYGIALEGDPDGASLDLEVVTPPQVTRHQGYETAFLEMPSMSTELSR</sequence>
<evidence type="ECO:0000256" key="1">
    <source>
        <dbReference type="SAM" id="MobiDB-lite"/>
    </source>
</evidence>
<name>A0AAP3E6W9_9EURY</name>